<sequence>LPCSSTLRQAVFTDGSLLIYNIGPRIIVHNVLTHERVELPSGHSGTVRLLYCSPGGDYVFSACAERLVMWSLLTFSRVALLLLPNISNVCCNEGANTVCVCHDTSVSVYSLSSLDHKPRRVFCGDMTPGGARILNDP</sequence>
<dbReference type="Gene3D" id="2.130.10.10">
    <property type="entry name" value="YVTN repeat-like/Quinoprotein amine dehydrogenase"/>
    <property type="match status" value="1"/>
</dbReference>
<dbReference type="InterPro" id="IPR036322">
    <property type="entry name" value="WD40_repeat_dom_sf"/>
</dbReference>
<dbReference type="AlphaFoldDB" id="A0A9K3DAZ8"/>
<dbReference type="Proteomes" id="UP000265618">
    <property type="component" value="Unassembled WGS sequence"/>
</dbReference>
<accession>A0A9K3DAZ8</accession>
<keyword evidence="2" id="KW-1185">Reference proteome</keyword>
<dbReference type="EMBL" id="BDIP01009781">
    <property type="protein sequence ID" value="GIQ92463.1"/>
    <property type="molecule type" value="Genomic_DNA"/>
</dbReference>
<evidence type="ECO:0000313" key="1">
    <source>
        <dbReference type="EMBL" id="GIQ92463.1"/>
    </source>
</evidence>
<name>A0A9K3DAZ8_9EUKA</name>
<dbReference type="SUPFAM" id="SSF50978">
    <property type="entry name" value="WD40 repeat-like"/>
    <property type="match status" value="1"/>
</dbReference>
<comment type="caution">
    <text evidence="1">The sequence shown here is derived from an EMBL/GenBank/DDBJ whole genome shotgun (WGS) entry which is preliminary data.</text>
</comment>
<evidence type="ECO:0000313" key="2">
    <source>
        <dbReference type="Proteomes" id="UP000265618"/>
    </source>
</evidence>
<feature type="non-terminal residue" evidence="1">
    <location>
        <position position="137"/>
    </location>
</feature>
<protein>
    <submittedName>
        <fullName evidence="1">Uncharacterized protein</fullName>
    </submittedName>
</protein>
<reference evidence="1 2" key="1">
    <citation type="journal article" date="2018" name="PLoS ONE">
        <title>The draft genome of Kipferlia bialata reveals reductive genome evolution in fornicate parasites.</title>
        <authorList>
            <person name="Tanifuji G."/>
            <person name="Takabayashi S."/>
            <person name="Kume K."/>
            <person name="Takagi M."/>
            <person name="Nakayama T."/>
            <person name="Kamikawa R."/>
            <person name="Inagaki Y."/>
            <person name="Hashimoto T."/>
        </authorList>
    </citation>
    <scope>NUCLEOTIDE SEQUENCE [LARGE SCALE GENOMIC DNA]</scope>
    <source>
        <strain evidence="1">NY0173</strain>
    </source>
</reference>
<proteinExistence type="predicted"/>
<feature type="non-terminal residue" evidence="1">
    <location>
        <position position="1"/>
    </location>
</feature>
<organism evidence="1 2">
    <name type="scientific">Kipferlia bialata</name>
    <dbReference type="NCBI Taxonomy" id="797122"/>
    <lineage>
        <taxon>Eukaryota</taxon>
        <taxon>Metamonada</taxon>
        <taxon>Carpediemonas-like organisms</taxon>
        <taxon>Kipferlia</taxon>
    </lineage>
</organism>
<gene>
    <name evidence="1" type="ORF">KIPB_016250</name>
</gene>
<dbReference type="InterPro" id="IPR015943">
    <property type="entry name" value="WD40/YVTN_repeat-like_dom_sf"/>
</dbReference>